<dbReference type="GO" id="GO:0004349">
    <property type="term" value="F:glutamate 5-kinase activity"/>
    <property type="evidence" value="ECO:0007669"/>
    <property type="project" value="UniProtKB-UniRule"/>
</dbReference>
<dbReference type="PRINTS" id="PR00474">
    <property type="entry name" value="GLU5KINASE"/>
</dbReference>
<evidence type="ECO:0000259" key="9">
    <source>
        <dbReference type="SMART" id="SM00359"/>
    </source>
</evidence>
<dbReference type="InterPro" id="IPR001057">
    <property type="entry name" value="Glu/AcGlu_kinase"/>
</dbReference>
<dbReference type="CDD" id="cd21157">
    <property type="entry name" value="PUA_G5K"/>
    <property type="match status" value="1"/>
</dbReference>
<dbReference type="InterPro" id="IPR002478">
    <property type="entry name" value="PUA"/>
</dbReference>
<dbReference type="EMBL" id="FUYA01000008">
    <property type="protein sequence ID" value="SKA78249.1"/>
    <property type="molecule type" value="Genomic_DNA"/>
</dbReference>
<protein>
    <recommendedName>
        <fullName evidence="8">Glutamate 5-kinase</fullName>
        <ecNumber evidence="8">2.7.2.11</ecNumber>
    </recommendedName>
    <alternativeName>
        <fullName evidence="8">Gamma-glutamyl kinase</fullName>
        <shortName evidence="8">GK</shortName>
    </alternativeName>
</protein>
<dbReference type="EC" id="2.7.2.11" evidence="8"/>
<dbReference type="SMART" id="SM00359">
    <property type="entry name" value="PUA"/>
    <property type="match status" value="1"/>
</dbReference>
<comment type="caution">
    <text evidence="8">Lacks conserved residue(s) required for the propagation of feature annotation.</text>
</comment>
<dbReference type="GO" id="GO:0005524">
    <property type="term" value="F:ATP binding"/>
    <property type="evidence" value="ECO:0007669"/>
    <property type="project" value="UniProtKB-KW"/>
</dbReference>
<dbReference type="CDD" id="cd04242">
    <property type="entry name" value="AAK_G5K_ProB"/>
    <property type="match status" value="1"/>
</dbReference>
<evidence type="ECO:0000256" key="5">
    <source>
        <dbReference type="ARBA" id="ARBA00022741"/>
    </source>
</evidence>
<feature type="binding site" evidence="8">
    <location>
        <position position="20"/>
    </location>
    <ligand>
        <name>ATP</name>
        <dbReference type="ChEBI" id="CHEBI:30616"/>
    </ligand>
</feature>
<feature type="binding site" evidence="8">
    <location>
        <begin position="218"/>
        <end position="224"/>
    </location>
    <ligand>
        <name>ATP</name>
        <dbReference type="ChEBI" id="CHEBI:30616"/>
    </ligand>
</feature>
<dbReference type="InterPro" id="IPR036974">
    <property type="entry name" value="PUA_sf"/>
</dbReference>
<dbReference type="GO" id="GO:0055129">
    <property type="term" value="P:L-proline biosynthetic process"/>
    <property type="evidence" value="ECO:0007669"/>
    <property type="project" value="UniProtKB-UniRule"/>
</dbReference>
<dbReference type="HAMAP" id="MF_00456">
    <property type="entry name" value="ProB"/>
    <property type="match status" value="1"/>
</dbReference>
<comment type="subcellular location">
    <subcellularLocation>
        <location evidence="8">Cytoplasm</location>
    </subcellularLocation>
</comment>
<evidence type="ECO:0000256" key="7">
    <source>
        <dbReference type="ARBA" id="ARBA00022840"/>
    </source>
</evidence>
<keyword evidence="2 8" id="KW-0028">Amino-acid biosynthesis</keyword>
<dbReference type="FunFam" id="3.40.1160.10:FF:000018">
    <property type="entry name" value="Glutamate 5-kinase"/>
    <property type="match status" value="1"/>
</dbReference>
<dbReference type="STRING" id="1121442.SAMN02745702_02419"/>
<sequence>MDVNEHRQSVLKSARRVVVKVGSAVLTNSEGLDLRVVNRLADQLAALHDKGVDIVLVSSGAVAAGRGLVAGELKGLPGRQAASAIGQSRLMHAYDEAFERYGVVSAQILLTRDDLRNRTRFLNARNTFASLLGQRVIPIVNENDTVAVQELKFGDNDSLASLVVNLVQADLLINLTSAAGVYDANPDRDPHAKALKSIENIACLDLDTTCDGKTTVGTGGMYSKLMSARRVAQLGIPTLVVSGKERFVLDRIFSGEELGTWVLPEEHKISRRKFWIAYNNTPDGSVTVDPGAARAVLEHGKSLLPAGIRSVEGDFESGALVKILDESGDMIGVGLSNYSASDLQKVQGHRSEDISKVLGHCNYEEAIHRDNMLIDAAV</sequence>
<keyword evidence="4 8" id="KW-0808">Transferase</keyword>
<keyword evidence="5 8" id="KW-0547">Nucleotide-binding</keyword>
<dbReference type="PANTHER" id="PTHR43654:SF1">
    <property type="entry name" value="ISOPENTENYL PHOSPHATE KINASE"/>
    <property type="match status" value="1"/>
</dbReference>
<name>A0A1T4WM08_9BACT</name>
<dbReference type="FunFam" id="2.30.130.10:FF:000007">
    <property type="entry name" value="Glutamate 5-kinase"/>
    <property type="match status" value="1"/>
</dbReference>
<dbReference type="InterPro" id="IPR041739">
    <property type="entry name" value="G5K_ProB"/>
</dbReference>
<dbReference type="PROSITE" id="PS00902">
    <property type="entry name" value="GLUTAMATE_5_KINASE"/>
    <property type="match status" value="1"/>
</dbReference>
<evidence type="ECO:0000256" key="8">
    <source>
        <dbReference type="HAMAP-Rule" id="MF_00456"/>
    </source>
</evidence>
<proteinExistence type="inferred from homology"/>
<feature type="binding site" evidence="8">
    <location>
        <position position="144"/>
    </location>
    <ligand>
        <name>substrate</name>
    </ligand>
</feature>
<dbReference type="PANTHER" id="PTHR43654">
    <property type="entry name" value="GLUTAMATE 5-KINASE"/>
    <property type="match status" value="1"/>
</dbReference>
<gene>
    <name evidence="8" type="primary">proB</name>
    <name evidence="10" type="ORF">SAMN02745702_02419</name>
</gene>
<evidence type="ECO:0000256" key="6">
    <source>
        <dbReference type="ARBA" id="ARBA00022777"/>
    </source>
</evidence>
<dbReference type="InterPro" id="IPR036393">
    <property type="entry name" value="AceGlu_kinase-like_sf"/>
</dbReference>
<dbReference type="InterPro" id="IPR001048">
    <property type="entry name" value="Asp/Glu/Uridylate_kinase"/>
</dbReference>
<dbReference type="OrthoDB" id="9804434at2"/>
<dbReference type="UniPathway" id="UPA00098">
    <property type="reaction ID" value="UER00359"/>
</dbReference>
<dbReference type="PIRSF" id="PIRSF000729">
    <property type="entry name" value="GK"/>
    <property type="match status" value="1"/>
</dbReference>
<dbReference type="InterPro" id="IPR015947">
    <property type="entry name" value="PUA-like_sf"/>
</dbReference>
<dbReference type="SUPFAM" id="SSF53633">
    <property type="entry name" value="Carbamate kinase-like"/>
    <property type="match status" value="1"/>
</dbReference>
<evidence type="ECO:0000313" key="11">
    <source>
        <dbReference type="Proteomes" id="UP000189733"/>
    </source>
</evidence>
<organism evidence="10 11">
    <name type="scientific">Desulfobaculum bizertense DSM 18034</name>
    <dbReference type="NCBI Taxonomy" id="1121442"/>
    <lineage>
        <taxon>Bacteria</taxon>
        <taxon>Pseudomonadati</taxon>
        <taxon>Thermodesulfobacteriota</taxon>
        <taxon>Desulfovibrionia</taxon>
        <taxon>Desulfovibrionales</taxon>
        <taxon>Desulfovibrionaceae</taxon>
        <taxon>Desulfobaculum</taxon>
    </lineage>
</organism>
<keyword evidence="6 8" id="KW-0418">Kinase</keyword>
<comment type="function">
    <text evidence="8">Catalyzes the transfer of a phosphate group to glutamate to form L-glutamate 5-phosphate.</text>
</comment>
<dbReference type="NCBIfam" id="TIGR01027">
    <property type="entry name" value="proB"/>
    <property type="match status" value="1"/>
</dbReference>
<feature type="binding site" evidence="8">
    <location>
        <position position="59"/>
    </location>
    <ligand>
        <name>substrate</name>
    </ligand>
</feature>
<dbReference type="Proteomes" id="UP000189733">
    <property type="component" value="Unassembled WGS sequence"/>
</dbReference>
<evidence type="ECO:0000256" key="1">
    <source>
        <dbReference type="ARBA" id="ARBA00022490"/>
    </source>
</evidence>
<dbReference type="GO" id="GO:0005829">
    <property type="term" value="C:cytosol"/>
    <property type="evidence" value="ECO:0007669"/>
    <property type="project" value="TreeGrafter"/>
</dbReference>
<dbReference type="Pfam" id="PF00696">
    <property type="entry name" value="AA_kinase"/>
    <property type="match status" value="1"/>
</dbReference>
<dbReference type="SUPFAM" id="SSF88697">
    <property type="entry name" value="PUA domain-like"/>
    <property type="match status" value="1"/>
</dbReference>
<keyword evidence="11" id="KW-1185">Reference proteome</keyword>
<feature type="domain" description="PUA" evidence="9">
    <location>
        <begin position="284"/>
        <end position="367"/>
    </location>
</feature>
<dbReference type="RefSeq" id="WP_078685699.1">
    <property type="nucleotide sequence ID" value="NZ_FUYA01000008.1"/>
</dbReference>
<keyword evidence="7 8" id="KW-0067">ATP-binding</keyword>
<dbReference type="Gene3D" id="3.40.1160.10">
    <property type="entry name" value="Acetylglutamate kinase-like"/>
    <property type="match status" value="2"/>
</dbReference>
<dbReference type="AlphaFoldDB" id="A0A1T4WM08"/>
<keyword evidence="3 8" id="KW-0641">Proline biosynthesis</keyword>
<evidence type="ECO:0000256" key="3">
    <source>
        <dbReference type="ARBA" id="ARBA00022650"/>
    </source>
</evidence>
<evidence type="ECO:0000313" key="10">
    <source>
        <dbReference type="EMBL" id="SKA78249.1"/>
    </source>
</evidence>
<keyword evidence="1 8" id="KW-0963">Cytoplasm</keyword>
<evidence type="ECO:0000256" key="2">
    <source>
        <dbReference type="ARBA" id="ARBA00022605"/>
    </source>
</evidence>
<dbReference type="InterPro" id="IPR019797">
    <property type="entry name" value="Glutamate_5-kinase_CS"/>
</dbReference>
<dbReference type="PROSITE" id="PS50890">
    <property type="entry name" value="PUA"/>
    <property type="match status" value="1"/>
</dbReference>
<evidence type="ECO:0000256" key="4">
    <source>
        <dbReference type="ARBA" id="ARBA00022679"/>
    </source>
</evidence>
<dbReference type="GO" id="GO:0003723">
    <property type="term" value="F:RNA binding"/>
    <property type="evidence" value="ECO:0007669"/>
    <property type="project" value="InterPro"/>
</dbReference>
<comment type="catalytic activity">
    <reaction evidence="8">
        <text>L-glutamate + ATP = L-glutamyl 5-phosphate + ADP</text>
        <dbReference type="Rhea" id="RHEA:14877"/>
        <dbReference type="ChEBI" id="CHEBI:29985"/>
        <dbReference type="ChEBI" id="CHEBI:30616"/>
        <dbReference type="ChEBI" id="CHEBI:58274"/>
        <dbReference type="ChEBI" id="CHEBI:456216"/>
        <dbReference type="EC" id="2.7.2.11"/>
    </reaction>
</comment>
<dbReference type="InterPro" id="IPR005715">
    <property type="entry name" value="Glu_5kinase/COase_Synthase"/>
</dbReference>
<dbReference type="InterPro" id="IPR011529">
    <property type="entry name" value="Glu_5kinase"/>
</dbReference>
<dbReference type="Pfam" id="PF01472">
    <property type="entry name" value="PUA"/>
    <property type="match status" value="1"/>
</dbReference>
<feature type="binding site" evidence="8">
    <location>
        <position position="156"/>
    </location>
    <ligand>
        <name>substrate</name>
    </ligand>
</feature>
<comment type="similarity">
    <text evidence="8">Belongs to the glutamate 5-kinase family.</text>
</comment>
<dbReference type="Gene3D" id="2.30.130.10">
    <property type="entry name" value="PUA domain"/>
    <property type="match status" value="1"/>
</dbReference>
<comment type="pathway">
    <text evidence="8">Amino-acid biosynthesis; L-proline biosynthesis; L-glutamate 5-semialdehyde from L-glutamate: step 1/2.</text>
</comment>
<reference evidence="10 11" key="1">
    <citation type="submission" date="2017-02" db="EMBL/GenBank/DDBJ databases">
        <authorList>
            <person name="Peterson S.W."/>
        </authorList>
    </citation>
    <scope>NUCLEOTIDE SEQUENCE [LARGE SCALE GENOMIC DNA]</scope>
    <source>
        <strain evidence="10 11">DSM 18034</strain>
    </source>
</reference>
<accession>A0A1T4WM08</accession>